<dbReference type="NCBIfam" id="NF033394">
    <property type="entry name" value="capsid_maj_Podo"/>
    <property type="match status" value="1"/>
</dbReference>
<dbReference type="EMBL" id="ABLOMU010000017">
    <property type="protein sequence ID" value="EKT4441299.1"/>
    <property type="molecule type" value="Genomic_DNA"/>
</dbReference>
<organism evidence="1 2">
    <name type="scientific">Stenotrophomonas maltophilia</name>
    <name type="common">Pseudomonas maltophilia</name>
    <name type="synonym">Xanthomonas maltophilia</name>
    <dbReference type="NCBI Taxonomy" id="40324"/>
    <lineage>
        <taxon>Bacteria</taxon>
        <taxon>Pseudomonadati</taxon>
        <taxon>Pseudomonadota</taxon>
        <taxon>Gammaproteobacteria</taxon>
        <taxon>Lysobacterales</taxon>
        <taxon>Lysobacteraceae</taxon>
        <taxon>Stenotrophomonas</taxon>
        <taxon>Stenotrophomonas maltophilia group</taxon>
    </lineage>
</organism>
<protein>
    <submittedName>
        <fullName evidence="1">Phage major capsid protein</fullName>
    </submittedName>
</protein>
<dbReference type="Proteomes" id="UP001214521">
    <property type="component" value="Unassembled WGS sequence"/>
</dbReference>
<gene>
    <name evidence="1" type="ORF">QEK83_001949</name>
</gene>
<accession>A0AAI9FWJ9</accession>
<evidence type="ECO:0000313" key="1">
    <source>
        <dbReference type="EMBL" id="EKT4441299.1"/>
    </source>
</evidence>
<reference evidence="1" key="1">
    <citation type="submission" date="2022-07" db="EMBL/GenBank/DDBJ databases">
        <authorList>
            <consortium name="Clinical and Environmental Microbiology Branch: Whole genome sequencing antimicrobial resistance pathogens in the healthcare setting"/>
        </authorList>
    </citation>
    <scope>NUCLEOTIDE SEQUENCE</scope>
    <source>
        <strain evidence="1">Stenotrophomonas_maltophilia_2021CK-00905</strain>
    </source>
</reference>
<dbReference type="AlphaFoldDB" id="A0AAI9FWJ9"/>
<name>A0AAI9FWJ9_STEMA</name>
<sequence length="354" mass="39533">MPLTAAQLLSGANTQLQSFSKEDPIDQFTTDRPFADWLIRNKVDSVFGNGVYNEKVRYTNDSNYQNYTGDDQVTYNRKKTMRLAPYQSYEAFDGFTLNETELANNGILLTDDRNAVMTEAEKIQIVNILTENRATLKDGFQENWDIEVHLDGSTNPKAVPGLDALVSTTPAVGTIGGIDAATTPYWRNWADIGISTTTPGTLIKRMETLWRKTIAYGKMGAPDFIPMGSDMYDALQADALAVMGRQITIGTGGPGGGVTLDPTTKELRFKNLLCVWDPTFDALDDRLGTIAVPWKKRGYFLNSKTIKLRPVKGRWMISRTPPRVYDRHTHYFGVTAHYGLTMKKRNSNAVFSIS</sequence>
<evidence type="ECO:0000313" key="2">
    <source>
        <dbReference type="Proteomes" id="UP001214521"/>
    </source>
</evidence>
<dbReference type="InterPro" id="IPR049718">
    <property type="entry name" value="AKO59007-like"/>
</dbReference>
<proteinExistence type="predicted"/>
<comment type="caution">
    <text evidence="1">The sequence shown here is derived from an EMBL/GenBank/DDBJ whole genome shotgun (WGS) entry which is preliminary data.</text>
</comment>